<dbReference type="Gene3D" id="3.40.50.300">
    <property type="entry name" value="P-loop containing nucleotide triphosphate hydrolases"/>
    <property type="match status" value="1"/>
</dbReference>
<name>A0AAJ4ZAZ5_PANPU</name>
<dbReference type="InterPro" id="IPR050221">
    <property type="entry name" value="26S_Proteasome_ATPase"/>
</dbReference>
<comment type="similarity">
    <text evidence="1">Belongs to the AAA ATPase family.</text>
</comment>
<keyword evidence="2" id="KW-0547">Nucleotide-binding</keyword>
<gene>
    <name evidence="5" type="primary">ftsH_1</name>
    <name evidence="5" type="ORF">NCTC13159_01485</name>
</gene>
<dbReference type="CDD" id="cd19481">
    <property type="entry name" value="RecA-like_protease"/>
    <property type="match status" value="1"/>
</dbReference>
<protein>
    <submittedName>
        <fullName evidence="5">ATP-dependent zinc metalloprotease FtsH</fullName>
        <ecNumber evidence="5">3.4.24.-</ecNumber>
    </submittedName>
</protein>
<dbReference type="AlphaFoldDB" id="A0AAJ4ZAZ5"/>
<evidence type="ECO:0000256" key="1">
    <source>
        <dbReference type="ARBA" id="ARBA00006914"/>
    </source>
</evidence>
<evidence type="ECO:0000259" key="4">
    <source>
        <dbReference type="SMART" id="SM00382"/>
    </source>
</evidence>
<dbReference type="Proteomes" id="UP000254589">
    <property type="component" value="Unassembled WGS sequence"/>
</dbReference>
<dbReference type="Pfam" id="PF00004">
    <property type="entry name" value="AAA"/>
    <property type="match status" value="1"/>
</dbReference>
<dbReference type="SMART" id="SM00382">
    <property type="entry name" value="AAA"/>
    <property type="match status" value="1"/>
</dbReference>
<dbReference type="InterPro" id="IPR003593">
    <property type="entry name" value="AAA+_ATPase"/>
</dbReference>
<dbReference type="GO" id="GO:0016887">
    <property type="term" value="F:ATP hydrolysis activity"/>
    <property type="evidence" value="ECO:0007669"/>
    <property type="project" value="InterPro"/>
</dbReference>
<evidence type="ECO:0000313" key="5">
    <source>
        <dbReference type="EMBL" id="SUA90009.1"/>
    </source>
</evidence>
<dbReference type="PANTHER" id="PTHR23073">
    <property type="entry name" value="26S PROTEASOME REGULATORY SUBUNIT"/>
    <property type="match status" value="1"/>
</dbReference>
<comment type="caution">
    <text evidence="5">The sequence shown here is derived from an EMBL/GenBank/DDBJ whole genome shotgun (WGS) entry which is preliminary data.</text>
</comment>
<evidence type="ECO:0000256" key="3">
    <source>
        <dbReference type="ARBA" id="ARBA00022840"/>
    </source>
</evidence>
<keyword evidence="5" id="KW-0482">Metalloprotease</keyword>
<keyword evidence="5" id="KW-0378">Hydrolase</keyword>
<dbReference type="SUPFAM" id="SSF52540">
    <property type="entry name" value="P-loop containing nucleoside triphosphate hydrolases"/>
    <property type="match status" value="1"/>
</dbReference>
<feature type="domain" description="AAA+ ATPase" evidence="4">
    <location>
        <begin position="255"/>
        <end position="387"/>
    </location>
</feature>
<sequence>MGELGMTSTTTATTMNALVSNAESLSREIAWFGAVLETRLHAYFMHEGVPHDIHIHTPPDLTHDPSPFARALVDYGLADDFDARVVIMLAMLPHVRPQALDLLFTQNRNTERQFTEFGGWRAQHHTGLLPTGETAAFVLAGDELSRRFEILELFDADHIFARTPILRLERRADGEPALAAALHIERDFLERSTSGREHKPDYSAGFPAKRITTRHDWRDLVLTPEVVEEIEQIRQWLDRGDAVMRRWQLDRMVKPGFRALFYGPPGTGKTLTATLLGKAAGVDVYRIDLSKIVSKYIGETEKNMANVFDQAQNKRWILFFDEADALFGKRTEGSSANDRHANQEVAYLLQRIEDYPGVVLLASNLKGNIDEAFARRFQSAIHFPMPDDAQRLQLWHNLFPERRGLAADVDLPALAAAHVLSGGALLNVARHAVMWAERDGRDTVSQADLLRAIRREHIKEGRTI</sequence>
<proteinExistence type="inferred from homology"/>
<dbReference type="EC" id="3.4.24.-" evidence="5"/>
<dbReference type="InterPro" id="IPR003959">
    <property type="entry name" value="ATPase_AAA_core"/>
</dbReference>
<keyword evidence="3" id="KW-0067">ATP-binding</keyword>
<accession>A0AAJ4ZAZ5</accession>
<organism evidence="5 6">
    <name type="scientific">Pandoraea pulmonicola</name>
    <dbReference type="NCBI Taxonomy" id="93221"/>
    <lineage>
        <taxon>Bacteria</taxon>
        <taxon>Pseudomonadati</taxon>
        <taxon>Pseudomonadota</taxon>
        <taxon>Betaproteobacteria</taxon>
        <taxon>Burkholderiales</taxon>
        <taxon>Burkholderiaceae</taxon>
        <taxon>Pandoraea</taxon>
    </lineage>
</organism>
<dbReference type="EMBL" id="UGSJ01000001">
    <property type="protein sequence ID" value="SUA90009.1"/>
    <property type="molecule type" value="Genomic_DNA"/>
</dbReference>
<evidence type="ECO:0000256" key="2">
    <source>
        <dbReference type="ARBA" id="ARBA00022741"/>
    </source>
</evidence>
<dbReference type="RefSeq" id="WP_237171378.1">
    <property type="nucleotide sequence ID" value="NZ_CP010310.2"/>
</dbReference>
<dbReference type="GO" id="GO:0005524">
    <property type="term" value="F:ATP binding"/>
    <property type="evidence" value="ECO:0007669"/>
    <property type="project" value="UniProtKB-KW"/>
</dbReference>
<dbReference type="GO" id="GO:0008237">
    <property type="term" value="F:metallopeptidase activity"/>
    <property type="evidence" value="ECO:0007669"/>
    <property type="project" value="UniProtKB-KW"/>
</dbReference>
<evidence type="ECO:0000313" key="6">
    <source>
        <dbReference type="Proteomes" id="UP000254589"/>
    </source>
</evidence>
<keyword evidence="5" id="KW-0645">Protease</keyword>
<dbReference type="InterPro" id="IPR027417">
    <property type="entry name" value="P-loop_NTPase"/>
</dbReference>
<reference evidence="5 6" key="1">
    <citation type="submission" date="2018-06" db="EMBL/GenBank/DDBJ databases">
        <authorList>
            <consortium name="Pathogen Informatics"/>
            <person name="Doyle S."/>
        </authorList>
    </citation>
    <scope>NUCLEOTIDE SEQUENCE [LARGE SCALE GENOMIC DNA]</scope>
    <source>
        <strain evidence="5 6">NCTC13159</strain>
    </source>
</reference>